<protein>
    <submittedName>
        <fullName evidence="3">cDNA</fullName>
    </submittedName>
</protein>
<evidence type="ECO:0000313" key="3">
    <source>
        <dbReference type="WBParaSite" id="HCON_00097150-00001"/>
    </source>
</evidence>
<dbReference type="WBParaSite" id="HCON_00097150-00001">
    <property type="protein sequence ID" value="HCON_00097150-00001"/>
    <property type="gene ID" value="HCON_00097150"/>
</dbReference>
<organism evidence="2 3">
    <name type="scientific">Haemonchus contortus</name>
    <name type="common">Barber pole worm</name>
    <dbReference type="NCBI Taxonomy" id="6289"/>
    <lineage>
        <taxon>Eukaryota</taxon>
        <taxon>Metazoa</taxon>
        <taxon>Ecdysozoa</taxon>
        <taxon>Nematoda</taxon>
        <taxon>Chromadorea</taxon>
        <taxon>Rhabditida</taxon>
        <taxon>Rhabditina</taxon>
        <taxon>Rhabditomorpha</taxon>
        <taxon>Strongyloidea</taxon>
        <taxon>Trichostrongylidae</taxon>
        <taxon>Haemonchus</taxon>
    </lineage>
</organism>
<feature type="region of interest" description="Disordered" evidence="1">
    <location>
        <begin position="251"/>
        <end position="273"/>
    </location>
</feature>
<dbReference type="AlphaFoldDB" id="A0A7I4YJ00"/>
<keyword evidence="2" id="KW-1185">Reference proteome</keyword>
<sequence length="273" mass="29928">MSPSLMSSTLLMNSTDSSRILPWAQGKQHHAFQSHEQHHLFRAPAHPQHHHILRAHDSSGILPWPQGKQHHAFQSHEQHHFSWPARGSTTISCRLMTAPVYCPGLKASSTILPVSRAAPLLMNTTDSSRILPWAQGKQHHAFQSHEQHHFSWAAHGSTTISCVLMTAPSYCPVLKASSTILPVSRAAPLLMNSTDSSRILPWAQGKQHHAFQSHEQHHFSWPAHGSTTISCGLMTAPVYCPGLKASSTMSPSFMSSTTSRGQHTAAPPYPAGS</sequence>
<accession>A0A7I4YJ00</accession>
<reference evidence="3" key="1">
    <citation type="submission" date="2020-12" db="UniProtKB">
        <authorList>
            <consortium name="WormBaseParasite"/>
        </authorList>
    </citation>
    <scope>IDENTIFICATION</scope>
    <source>
        <strain evidence="3">MHco3</strain>
    </source>
</reference>
<proteinExistence type="predicted"/>
<name>A0A7I4YJ00_HAECO</name>
<dbReference type="Proteomes" id="UP000025227">
    <property type="component" value="Unplaced"/>
</dbReference>
<evidence type="ECO:0000313" key="2">
    <source>
        <dbReference type="Proteomes" id="UP000025227"/>
    </source>
</evidence>
<evidence type="ECO:0000256" key="1">
    <source>
        <dbReference type="SAM" id="MobiDB-lite"/>
    </source>
</evidence>